<name>A0A8H6HSV3_9AGAR</name>
<comment type="caution">
    <text evidence="1">The sequence shown here is derived from an EMBL/GenBank/DDBJ whole genome shotgun (WGS) entry which is preliminary data.</text>
</comment>
<dbReference type="EMBL" id="JACGCI010000043">
    <property type="protein sequence ID" value="KAF6752574.1"/>
    <property type="molecule type" value="Genomic_DNA"/>
</dbReference>
<proteinExistence type="predicted"/>
<evidence type="ECO:0000313" key="1">
    <source>
        <dbReference type="EMBL" id="KAF6752574.1"/>
    </source>
</evidence>
<accession>A0A8H6HSV3</accession>
<keyword evidence="2" id="KW-1185">Reference proteome</keyword>
<dbReference type="AlphaFoldDB" id="A0A8H6HSV3"/>
<organism evidence="1 2">
    <name type="scientific">Ephemerocybe angulata</name>
    <dbReference type="NCBI Taxonomy" id="980116"/>
    <lineage>
        <taxon>Eukaryota</taxon>
        <taxon>Fungi</taxon>
        <taxon>Dikarya</taxon>
        <taxon>Basidiomycota</taxon>
        <taxon>Agaricomycotina</taxon>
        <taxon>Agaricomycetes</taxon>
        <taxon>Agaricomycetidae</taxon>
        <taxon>Agaricales</taxon>
        <taxon>Agaricineae</taxon>
        <taxon>Psathyrellaceae</taxon>
        <taxon>Ephemerocybe</taxon>
    </lineage>
</organism>
<protein>
    <submittedName>
        <fullName evidence="1">Uncharacterized protein</fullName>
    </submittedName>
</protein>
<reference evidence="1 2" key="1">
    <citation type="submission" date="2020-07" db="EMBL/GenBank/DDBJ databases">
        <title>Comparative genomics of pyrophilous fungi reveals a link between fire events and developmental genes.</title>
        <authorList>
            <consortium name="DOE Joint Genome Institute"/>
            <person name="Steindorff A.S."/>
            <person name="Carver A."/>
            <person name="Calhoun S."/>
            <person name="Stillman K."/>
            <person name="Liu H."/>
            <person name="Lipzen A."/>
            <person name="Pangilinan J."/>
            <person name="Labutti K."/>
            <person name="Bruns T.D."/>
            <person name="Grigoriev I.V."/>
        </authorList>
    </citation>
    <scope>NUCLEOTIDE SEQUENCE [LARGE SCALE GENOMIC DNA]</scope>
    <source>
        <strain evidence="1 2">CBS 144469</strain>
    </source>
</reference>
<sequence length="104" mass="11106">MYRASVYGSTKIEVLGGELAALGALLNQEALLIAGLCSASLATMGQFRVAQWSVQRPVKMLGLLVSDSDDRPCDTWQKNGFSPEGGHRKWYSAVAGEEGEDGEG</sequence>
<dbReference type="Proteomes" id="UP000521943">
    <property type="component" value="Unassembled WGS sequence"/>
</dbReference>
<evidence type="ECO:0000313" key="2">
    <source>
        <dbReference type="Proteomes" id="UP000521943"/>
    </source>
</evidence>
<gene>
    <name evidence="1" type="ORF">DFP72DRAFT_849713</name>
</gene>